<keyword evidence="2" id="KW-1133">Transmembrane helix</keyword>
<dbReference type="EMBL" id="JALDAX010000003">
    <property type="protein sequence ID" value="MCI3240299.1"/>
    <property type="molecule type" value="Genomic_DNA"/>
</dbReference>
<feature type="domain" description="Phage tail tape measure protein" evidence="3">
    <location>
        <begin position="209"/>
        <end position="399"/>
    </location>
</feature>
<name>A0ABS9XE33_9ACTN</name>
<dbReference type="Proteomes" id="UP001165270">
    <property type="component" value="Unassembled WGS sequence"/>
</dbReference>
<dbReference type="RefSeq" id="WP_242709368.1">
    <property type="nucleotide sequence ID" value="NZ_JALDAX010000003.1"/>
</dbReference>
<protein>
    <submittedName>
        <fullName evidence="4">Phage tail tape measure protein</fullName>
    </submittedName>
</protein>
<sequence>MALTVGELNALITIDDRAVDPGLRRTEQAMRATGQRLGSDAQQAGQNAGQQLGGNFVRGADGQWRQLGGGLVDAVTQARLEAEREAHIAGARIAAGLTDDLDDGLTAGARRAGGDAGDALGDGLGDSAQGEGEETAGRLEQGLGKLKLAAAGIGAAAGALLIDSLSQAMEQGQITGRLAAQLGATPAEAQKYGHIAGNLYANAVTEDFQGAADAISAVMRAGIAPPDATEAQLQSIATKVSDLSNTFDLDLGQTANAVGQMIKTGLAKDGVQAVDALTAGLQRMGPRADDIADTFNEYSTQFRQMGLDATTATGLLSQGMKAGARDTDVVADALKEFVLIAQGGKVDSAFKAIGLNGKEMQKTFVQGGPPARKALDQVFDGLRKIKDPAKRNSVALQLFATKSEDTQKALLALDPSSAADALGTVGGSADKMGDRLRDNAGTRLEAFKRGMQQNLVEFLGTKVIPKLTDLFDFVSEHSTAFKTAALFVGILGTAFSIAAIGVWAFNSAMLANPVFWIVAGIIVAVAGLVLLVITYWDQIKAATLTAWDWISGKVSGAIDLVLLVVGYLSKIPGMVSGFFSSMVRKVADIVVTWLGWVRGIPGKVAGALAAMAGFLKSKAVEAFNAFRSSASAKVTSLISWARGIPGRVSGAIGAVKNLLYSKGRDIVLGLWNGIVGMGSWLRSKLIGWAKAIIPGPVAKALGIGSPSKVMAKQVGHWIPAGIAKGAEDNAGVIEDTMQSLVDVPTPSASMALGVSSAMGGGTAGHTAMAPKVVRIGSDGSAFGDLLIDTLRKKMAALGGDVQFVLGK</sequence>
<feature type="transmembrane region" description="Helical" evidence="2">
    <location>
        <begin position="514"/>
        <end position="536"/>
    </location>
</feature>
<dbReference type="Pfam" id="PF10145">
    <property type="entry name" value="PhageMin_Tail"/>
    <property type="match status" value="1"/>
</dbReference>
<feature type="transmembrane region" description="Helical" evidence="2">
    <location>
        <begin position="484"/>
        <end position="505"/>
    </location>
</feature>
<accession>A0ABS9XE33</accession>
<evidence type="ECO:0000313" key="5">
    <source>
        <dbReference type="Proteomes" id="UP001165270"/>
    </source>
</evidence>
<feature type="compositionally biased region" description="Gly residues" evidence="1">
    <location>
        <begin position="115"/>
        <end position="124"/>
    </location>
</feature>
<keyword evidence="5" id="KW-1185">Reference proteome</keyword>
<gene>
    <name evidence="4" type="ORF">MQN93_11245</name>
</gene>
<reference evidence="4" key="1">
    <citation type="submission" date="2022-03" db="EMBL/GenBank/DDBJ databases">
        <title>Streptomyces 7R015 and 7R016 isolated from Barleria lupulina in Thailand.</title>
        <authorList>
            <person name="Kanchanasin P."/>
            <person name="Phongsopitanun W."/>
            <person name="Tanasupawat S."/>
        </authorList>
    </citation>
    <scope>NUCLEOTIDE SEQUENCE</scope>
    <source>
        <strain evidence="4">7R016</strain>
    </source>
</reference>
<evidence type="ECO:0000259" key="3">
    <source>
        <dbReference type="Pfam" id="PF10145"/>
    </source>
</evidence>
<evidence type="ECO:0000256" key="2">
    <source>
        <dbReference type="SAM" id="Phobius"/>
    </source>
</evidence>
<feature type="region of interest" description="Disordered" evidence="1">
    <location>
        <begin position="115"/>
        <end position="136"/>
    </location>
</feature>
<evidence type="ECO:0000256" key="1">
    <source>
        <dbReference type="SAM" id="MobiDB-lite"/>
    </source>
</evidence>
<keyword evidence="2" id="KW-0472">Membrane</keyword>
<comment type="caution">
    <text evidence="4">The sequence shown here is derived from an EMBL/GenBank/DDBJ whole genome shotgun (WGS) entry which is preliminary data.</text>
</comment>
<feature type="transmembrane region" description="Helical" evidence="2">
    <location>
        <begin position="556"/>
        <end position="579"/>
    </location>
</feature>
<evidence type="ECO:0000313" key="4">
    <source>
        <dbReference type="EMBL" id="MCI3240299.1"/>
    </source>
</evidence>
<organism evidence="4 5">
    <name type="scientific">Streptomyces spinosisporus</name>
    <dbReference type="NCBI Taxonomy" id="2927582"/>
    <lineage>
        <taxon>Bacteria</taxon>
        <taxon>Bacillati</taxon>
        <taxon>Actinomycetota</taxon>
        <taxon>Actinomycetes</taxon>
        <taxon>Kitasatosporales</taxon>
        <taxon>Streptomycetaceae</taxon>
        <taxon>Streptomyces</taxon>
    </lineage>
</organism>
<dbReference type="InterPro" id="IPR010090">
    <property type="entry name" value="Phage_tape_meas"/>
</dbReference>
<proteinExistence type="predicted"/>
<keyword evidence="2" id="KW-0812">Transmembrane</keyword>